<feature type="compositionally biased region" description="Pro residues" evidence="6">
    <location>
        <begin position="314"/>
        <end position="330"/>
    </location>
</feature>
<evidence type="ECO:0000313" key="11">
    <source>
        <dbReference type="EMBL" id="MFC5820105.1"/>
    </source>
</evidence>
<evidence type="ECO:0000256" key="3">
    <source>
        <dbReference type="ARBA" id="ARBA00023082"/>
    </source>
</evidence>
<keyword evidence="7" id="KW-1133">Transmembrane helix</keyword>
<feature type="domain" description="Ricin B lectin" evidence="10">
    <location>
        <begin position="374"/>
        <end position="451"/>
    </location>
</feature>
<keyword evidence="7" id="KW-0812">Transmembrane</keyword>
<keyword evidence="12" id="KW-1185">Reference proteome</keyword>
<dbReference type="Pfam" id="PF14200">
    <property type="entry name" value="RicinB_lectin_2"/>
    <property type="match status" value="1"/>
</dbReference>
<dbReference type="PANTHER" id="PTHR43133">
    <property type="entry name" value="RNA POLYMERASE ECF-TYPE SIGMA FACTO"/>
    <property type="match status" value="1"/>
</dbReference>
<evidence type="ECO:0000256" key="7">
    <source>
        <dbReference type="SAM" id="Phobius"/>
    </source>
</evidence>
<feature type="domain" description="RNA polymerase sigma factor 70 region 4 type 2" evidence="9">
    <location>
        <begin position="119"/>
        <end position="167"/>
    </location>
</feature>
<keyword evidence="5" id="KW-0804">Transcription</keyword>
<dbReference type="InterPro" id="IPR007627">
    <property type="entry name" value="RNA_pol_sigma70_r2"/>
</dbReference>
<evidence type="ECO:0000256" key="6">
    <source>
        <dbReference type="SAM" id="MobiDB-lite"/>
    </source>
</evidence>
<proteinExistence type="inferred from homology"/>
<feature type="transmembrane region" description="Helical" evidence="7">
    <location>
        <begin position="260"/>
        <end position="281"/>
    </location>
</feature>
<dbReference type="InterPro" id="IPR039425">
    <property type="entry name" value="RNA_pol_sigma-70-like"/>
</dbReference>
<dbReference type="Pfam" id="PF04542">
    <property type="entry name" value="Sigma70_r2"/>
    <property type="match status" value="1"/>
</dbReference>
<dbReference type="InterPro" id="IPR000772">
    <property type="entry name" value="Ricin_B_lectin"/>
</dbReference>
<keyword evidence="2" id="KW-0805">Transcription regulation</keyword>
<evidence type="ECO:0000259" key="8">
    <source>
        <dbReference type="Pfam" id="PF04542"/>
    </source>
</evidence>
<gene>
    <name evidence="11" type="ORF">ACFPUY_33825</name>
</gene>
<dbReference type="Proteomes" id="UP001596096">
    <property type="component" value="Unassembled WGS sequence"/>
</dbReference>
<evidence type="ECO:0000259" key="9">
    <source>
        <dbReference type="Pfam" id="PF08281"/>
    </source>
</evidence>
<dbReference type="EMBL" id="JBHSNW010000023">
    <property type="protein sequence ID" value="MFC5820105.1"/>
    <property type="molecule type" value="Genomic_DNA"/>
</dbReference>
<dbReference type="InterPro" id="IPR014284">
    <property type="entry name" value="RNA_pol_sigma-70_dom"/>
</dbReference>
<keyword evidence="3" id="KW-0731">Sigma factor</keyword>
<feature type="compositionally biased region" description="Low complexity" evidence="6">
    <location>
        <begin position="293"/>
        <end position="313"/>
    </location>
</feature>
<dbReference type="PANTHER" id="PTHR43133:SF8">
    <property type="entry name" value="RNA POLYMERASE SIGMA FACTOR HI_1459-RELATED"/>
    <property type="match status" value="1"/>
</dbReference>
<dbReference type="NCBIfam" id="TIGR02937">
    <property type="entry name" value="sigma70-ECF"/>
    <property type="match status" value="1"/>
</dbReference>
<evidence type="ECO:0000256" key="5">
    <source>
        <dbReference type="ARBA" id="ARBA00023163"/>
    </source>
</evidence>
<organism evidence="11 12">
    <name type="scientific">Nonomuraea harbinensis</name>
    <dbReference type="NCBI Taxonomy" id="1286938"/>
    <lineage>
        <taxon>Bacteria</taxon>
        <taxon>Bacillati</taxon>
        <taxon>Actinomycetota</taxon>
        <taxon>Actinomycetes</taxon>
        <taxon>Streptosporangiales</taxon>
        <taxon>Streptosporangiaceae</taxon>
        <taxon>Nonomuraea</taxon>
    </lineage>
</organism>
<reference evidence="12" key="1">
    <citation type="journal article" date="2019" name="Int. J. Syst. Evol. Microbiol.">
        <title>The Global Catalogue of Microorganisms (GCM) 10K type strain sequencing project: providing services to taxonomists for standard genome sequencing and annotation.</title>
        <authorList>
            <consortium name="The Broad Institute Genomics Platform"/>
            <consortium name="The Broad Institute Genome Sequencing Center for Infectious Disease"/>
            <person name="Wu L."/>
            <person name="Ma J."/>
        </authorList>
    </citation>
    <scope>NUCLEOTIDE SEQUENCE [LARGE SCALE GENOMIC DNA]</scope>
    <source>
        <strain evidence="12">CGMCC 4.7106</strain>
    </source>
</reference>
<protein>
    <submittedName>
        <fullName evidence="11">Sigma-70 family RNA polymerase sigma factor</fullName>
    </submittedName>
</protein>
<sequence length="480" mass="50753">MEDSQREDAALTKLVRAGDSRAVAELYERHHAAVLAFARRLCQDPHIAEDLASEAFTRTLRTVRGGQAGPSGAWRPYLYAVARNTAAEWARTDQRRVLTPEFRDDELTVAEPEPPDDLVTRAYRSLPPRWQTVLWHTVIEDERPEQVAEILGTTPGNVGVLAFRAREGLRKAYLAAHVAGASGDCRKYADPLAAAVRKKSGRLPRALRAHLDSCPSCARAHSRLLDLNATLRAALPIALLPFAVEGLGKAAASKSASMGMLGWAIPATAATVITAAIVFTLPPEPAPLPAAAPPTSSTPTRSPSASPSASPSGSPSPSPSLSPSPSPSPSRSPSKTRKPTPTAVAGTRISYAGRCVGTKGTQVAALSCTDPGTAWRVKGDASRFQLVNAVTGRCLTAGAKYDTVSFNGGGIRTVQLTPCSAAPAQRWNRPTFSDGVPRLVNVSTGMALSIGKEFGGKRPPTAFILYGAYTDSADQRITLV</sequence>
<feature type="compositionally biased region" description="Low complexity" evidence="6">
    <location>
        <begin position="331"/>
        <end position="343"/>
    </location>
</feature>
<evidence type="ECO:0000256" key="4">
    <source>
        <dbReference type="ARBA" id="ARBA00023125"/>
    </source>
</evidence>
<feature type="domain" description="RNA polymerase sigma-70 region 2" evidence="8">
    <location>
        <begin position="26"/>
        <end position="95"/>
    </location>
</feature>
<evidence type="ECO:0000256" key="1">
    <source>
        <dbReference type="ARBA" id="ARBA00010641"/>
    </source>
</evidence>
<evidence type="ECO:0000259" key="10">
    <source>
        <dbReference type="Pfam" id="PF14200"/>
    </source>
</evidence>
<name>A0ABW1C5R6_9ACTN</name>
<evidence type="ECO:0000256" key="2">
    <source>
        <dbReference type="ARBA" id="ARBA00023015"/>
    </source>
</evidence>
<accession>A0ABW1C5R6</accession>
<comment type="similarity">
    <text evidence="1">Belongs to the sigma-70 factor family. ECF subfamily.</text>
</comment>
<keyword evidence="7" id="KW-0472">Membrane</keyword>
<evidence type="ECO:0000313" key="12">
    <source>
        <dbReference type="Proteomes" id="UP001596096"/>
    </source>
</evidence>
<comment type="caution">
    <text evidence="11">The sequence shown here is derived from an EMBL/GenBank/DDBJ whole genome shotgun (WGS) entry which is preliminary data.</text>
</comment>
<dbReference type="InterPro" id="IPR013249">
    <property type="entry name" value="RNA_pol_sigma70_r4_t2"/>
</dbReference>
<dbReference type="Pfam" id="PF08281">
    <property type="entry name" value="Sigma70_r4_2"/>
    <property type="match status" value="1"/>
</dbReference>
<dbReference type="RefSeq" id="WP_219546180.1">
    <property type="nucleotide sequence ID" value="NZ_JAHKRN010000021.1"/>
</dbReference>
<feature type="region of interest" description="Disordered" evidence="6">
    <location>
        <begin position="288"/>
        <end position="346"/>
    </location>
</feature>
<dbReference type="PROSITE" id="PS50231">
    <property type="entry name" value="RICIN_B_LECTIN"/>
    <property type="match status" value="1"/>
</dbReference>
<keyword evidence="4" id="KW-0238">DNA-binding</keyword>